<evidence type="ECO:0000256" key="6">
    <source>
        <dbReference type="SAM" id="MobiDB-lite"/>
    </source>
</evidence>
<evidence type="ECO:0000256" key="1">
    <source>
        <dbReference type="ARBA" id="ARBA00022723"/>
    </source>
</evidence>
<dbReference type="GO" id="GO:0003677">
    <property type="term" value="F:DNA binding"/>
    <property type="evidence" value="ECO:0007669"/>
    <property type="project" value="UniProtKB-UniRule"/>
</dbReference>
<feature type="compositionally biased region" description="Polar residues" evidence="6">
    <location>
        <begin position="95"/>
        <end position="107"/>
    </location>
</feature>
<dbReference type="PANTHER" id="PTHR46927">
    <property type="entry name" value="AGAP005574-PA"/>
    <property type="match status" value="1"/>
</dbReference>
<dbReference type="PROSITE" id="PS50950">
    <property type="entry name" value="ZF_THAP"/>
    <property type="match status" value="1"/>
</dbReference>
<evidence type="ECO:0000313" key="8">
    <source>
        <dbReference type="EMBL" id="KMQ81763.1"/>
    </source>
</evidence>
<dbReference type="GO" id="GO:0008270">
    <property type="term" value="F:zinc ion binding"/>
    <property type="evidence" value="ECO:0007669"/>
    <property type="project" value="UniProtKB-KW"/>
</dbReference>
<evidence type="ECO:0000256" key="3">
    <source>
        <dbReference type="ARBA" id="ARBA00022833"/>
    </source>
</evidence>
<evidence type="ECO:0000256" key="4">
    <source>
        <dbReference type="ARBA" id="ARBA00023125"/>
    </source>
</evidence>
<dbReference type="InterPro" id="IPR052224">
    <property type="entry name" value="THAP_domain_protein"/>
</dbReference>
<gene>
    <name evidence="8" type="ORF">RF55_25276</name>
</gene>
<feature type="region of interest" description="Disordered" evidence="6">
    <location>
        <begin position="73"/>
        <end position="128"/>
    </location>
</feature>
<dbReference type="SMART" id="SM00692">
    <property type="entry name" value="DM3"/>
    <property type="match status" value="1"/>
</dbReference>
<feature type="compositionally biased region" description="Low complexity" evidence="6">
    <location>
        <begin position="73"/>
        <end position="89"/>
    </location>
</feature>
<evidence type="ECO:0000256" key="2">
    <source>
        <dbReference type="ARBA" id="ARBA00022771"/>
    </source>
</evidence>
<dbReference type="SMART" id="SM00980">
    <property type="entry name" value="THAP"/>
    <property type="match status" value="1"/>
</dbReference>
<dbReference type="PANTHER" id="PTHR46927:SF3">
    <property type="entry name" value="THAP-TYPE DOMAIN-CONTAINING PROTEIN"/>
    <property type="match status" value="1"/>
</dbReference>
<dbReference type="AlphaFoldDB" id="A0A0J7JU05"/>
<reference evidence="8 9" key="1">
    <citation type="submission" date="2015-04" db="EMBL/GenBank/DDBJ databases">
        <title>Lasius niger genome sequencing.</title>
        <authorList>
            <person name="Konorov E.A."/>
            <person name="Nikitin M.A."/>
            <person name="Kirill M.V."/>
            <person name="Chang P."/>
        </authorList>
    </citation>
    <scope>NUCLEOTIDE SEQUENCE [LARGE SCALE GENOMIC DNA]</scope>
    <source>
        <tissue evidence="8">Whole</tissue>
    </source>
</reference>
<keyword evidence="1" id="KW-0479">Metal-binding</keyword>
<comment type="caution">
    <text evidence="8">The sequence shown here is derived from an EMBL/GenBank/DDBJ whole genome shotgun (WGS) entry which is preliminary data.</text>
</comment>
<evidence type="ECO:0000313" key="9">
    <source>
        <dbReference type="Proteomes" id="UP000036403"/>
    </source>
</evidence>
<dbReference type="InterPro" id="IPR006612">
    <property type="entry name" value="THAP_Znf"/>
</dbReference>
<evidence type="ECO:0000259" key="7">
    <source>
        <dbReference type="PROSITE" id="PS50950"/>
    </source>
</evidence>
<sequence length="128" mass="14549">MKVFPRNPERRALWLQNVGRENWVPTDNSYLCEVHFSPEMWERRADHKRKLKSNAVPTIFGFFMKEKIINNISEPSTSATEPSTSAAAPNKSAAEPSTSAAYVSSTVEPDKQKEDNETMVNAKNKDYQ</sequence>
<accession>A0A0J7JU05</accession>
<protein>
    <submittedName>
        <fullName evidence="8">Thap domain-containing protein</fullName>
    </submittedName>
</protein>
<evidence type="ECO:0000256" key="5">
    <source>
        <dbReference type="PROSITE-ProRule" id="PRU00309"/>
    </source>
</evidence>
<keyword evidence="4 5" id="KW-0238">DNA-binding</keyword>
<dbReference type="Proteomes" id="UP000036403">
    <property type="component" value="Unassembled WGS sequence"/>
</dbReference>
<dbReference type="OrthoDB" id="7312725at2759"/>
<proteinExistence type="predicted"/>
<organism evidence="8 9">
    <name type="scientific">Lasius niger</name>
    <name type="common">Black garden ant</name>
    <dbReference type="NCBI Taxonomy" id="67767"/>
    <lineage>
        <taxon>Eukaryota</taxon>
        <taxon>Metazoa</taxon>
        <taxon>Ecdysozoa</taxon>
        <taxon>Arthropoda</taxon>
        <taxon>Hexapoda</taxon>
        <taxon>Insecta</taxon>
        <taxon>Pterygota</taxon>
        <taxon>Neoptera</taxon>
        <taxon>Endopterygota</taxon>
        <taxon>Hymenoptera</taxon>
        <taxon>Apocrita</taxon>
        <taxon>Aculeata</taxon>
        <taxon>Formicoidea</taxon>
        <taxon>Formicidae</taxon>
        <taxon>Formicinae</taxon>
        <taxon>Lasius</taxon>
        <taxon>Lasius</taxon>
    </lineage>
</organism>
<dbReference type="EMBL" id="LBMM01031893">
    <property type="protein sequence ID" value="KMQ81763.1"/>
    <property type="molecule type" value="Genomic_DNA"/>
</dbReference>
<feature type="domain" description="THAP-type" evidence="7">
    <location>
        <begin position="1"/>
        <end position="60"/>
    </location>
</feature>
<feature type="non-terminal residue" evidence="8">
    <location>
        <position position="128"/>
    </location>
</feature>
<dbReference type="SUPFAM" id="SSF57716">
    <property type="entry name" value="Glucocorticoid receptor-like (DNA-binding domain)"/>
    <property type="match status" value="1"/>
</dbReference>
<keyword evidence="3" id="KW-0862">Zinc</keyword>
<dbReference type="PaxDb" id="67767-A0A0J7JU05"/>
<keyword evidence="9" id="KW-1185">Reference proteome</keyword>
<keyword evidence="2 5" id="KW-0863">Zinc-finger</keyword>
<name>A0A0J7JU05_LASNI</name>
<dbReference type="Pfam" id="PF05485">
    <property type="entry name" value="THAP"/>
    <property type="match status" value="1"/>
</dbReference>